<feature type="domain" description="C2H2-type" evidence="10">
    <location>
        <begin position="191"/>
        <end position="218"/>
    </location>
</feature>
<dbReference type="GO" id="GO:0000978">
    <property type="term" value="F:RNA polymerase II cis-regulatory region sequence-specific DNA binding"/>
    <property type="evidence" value="ECO:0007669"/>
    <property type="project" value="TreeGrafter"/>
</dbReference>
<accession>A0A8C5HTN7</accession>
<feature type="domain" description="C2H2-type" evidence="10">
    <location>
        <begin position="163"/>
        <end position="190"/>
    </location>
</feature>
<proteinExistence type="inferred from homology"/>
<dbReference type="GO" id="GO:0000981">
    <property type="term" value="F:DNA-binding transcription factor activity, RNA polymerase II-specific"/>
    <property type="evidence" value="ECO:0007669"/>
    <property type="project" value="TreeGrafter"/>
</dbReference>
<feature type="domain" description="C2H2-type" evidence="10">
    <location>
        <begin position="304"/>
        <end position="326"/>
    </location>
</feature>
<evidence type="ECO:0000256" key="6">
    <source>
        <dbReference type="ARBA" id="ARBA00022833"/>
    </source>
</evidence>
<dbReference type="FunFam" id="3.30.160.60:FF:001498">
    <property type="entry name" value="Zinc finger protein 404"/>
    <property type="match status" value="1"/>
</dbReference>
<keyword evidence="6" id="KW-0862">Zinc</keyword>
<reference evidence="11" key="3">
    <citation type="submission" date="2025-09" db="UniProtKB">
        <authorList>
            <consortium name="Ensembl"/>
        </authorList>
    </citation>
    <scope>IDENTIFICATION</scope>
</reference>
<keyword evidence="7" id="KW-0539">Nucleus</keyword>
<evidence type="ECO:0000259" key="10">
    <source>
        <dbReference type="PROSITE" id="PS50157"/>
    </source>
</evidence>
<dbReference type="SMART" id="SM00355">
    <property type="entry name" value="ZnF_C2H2"/>
    <property type="match status" value="7"/>
</dbReference>
<evidence type="ECO:0000256" key="2">
    <source>
        <dbReference type="ARBA" id="ARBA00006991"/>
    </source>
</evidence>
<keyword evidence="3" id="KW-0479">Metal-binding</keyword>
<feature type="domain" description="C2H2-type" evidence="10">
    <location>
        <begin position="275"/>
        <end position="302"/>
    </location>
</feature>
<dbReference type="FunFam" id="3.30.160.60:FF:001627">
    <property type="entry name" value="Zinc finger protein 655"/>
    <property type="match status" value="1"/>
</dbReference>
<dbReference type="SUPFAM" id="SSF57667">
    <property type="entry name" value="beta-beta-alpha zinc fingers"/>
    <property type="match status" value="4"/>
</dbReference>
<feature type="region of interest" description="Disordered" evidence="9">
    <location>
        <begin position="88"/>
        <end position="130"/>
    </location>
</feature>
<dbReference type="PROSITE" id="PS50157">
    <property type="entry name" value="ZINC_FINGER_C2H2_2"/>
    <property type="match status" value="7"/>
</dbReference>
<comment type="subcellular location">
    <subcellularLocation>
        <location evidence="1">Nucleus</location>
    </subcellularLocation>
</comment>
<evidence type="ECO:0000256" key="3">
    <source>
        <dbReference type="ARBA" id="ARBA00022723"/>
    </source>
</evidence>
<keyword evidence="4" id="KW-0677">Repeat</keyword>
<dbReference type="PROSITE" id="PS00028">
    <property type="entry name" value="ZINC_FINGER_C2H2_1"/>
    <property type="match status" value="7"/>
</dbReference>
<dbReference type="Pfam" id="PF00096">
    <property type="entry name" value="zf-C2H2"/>
    <property type="match status" value="7"/>
</dbReference>
<dbReference type="PANTHER" id="PTHR23235:SF142">
    <property type="entry name" value="ZINC FINGER PROTEIN 384"/>
    <property type="match status" value="1"/>
</dbReference>
<protein>
    <recommendedName>
        <fullName evidence="10">C2H2-type domain-containing protein</fullName>
    </recommendedName>
</protein>
<keyword evidence="12" id="KW-1185">Reference proteome</keyword>
<dbReference type="InterPro" id="IPR013087">
    <property type="entry name" value="Znf_C2H2_type"/>
</dbReference>
<comment type="similarity">
    <text evidence="2">Belongs to the krueppel C2H2-type zinc-finger protein family.</text>
</comment>
<dbReference type="FunFam" id="3.30.160.60:FF:002343">
    <property type="entry name" value="Zinc finger protein 33A"/>
    <property type="match status" value="1"/>
</dbReference>
<dbReference type="AlphaFoldDB" id="A0A8C5HTN7"/>
<evidence type="ECO:0000256" key="7">
    <source>
        <dbReference type="ARBA" id="ARBA00023242"/>
    </source>
</evidence>
<dbReference type="Proteomes" id="UP000694680">
    <property type="component" value="Chromosome 18"/>
</dbReference>
<evidence type="ECO:0000256" key="4">
    <source>
        <dbReference type="ARBA" id="ARBA00022737"/>
    </source>
</evidence>
<organism evidence="11 12">
    <name type="scientific">Gouania willdenowi</name>
    <name type="common">Blunt-snouted clingfish</name>
    <name type="synonym">Lepadogaster willdenowi</name>
    <dbReference type="NCBI Taxonomy" id="441366"/>
    <lineage>
        <taxon>Eukaryota</taxon>
        <taxon>Metazoa</taxon>
        <taxon>Chordata</taxon>
        <taxon>Craniata</taxon>
        <taxon>Vertebrata</taxon>
        <taxon>Euteleostomi</taxon>
        <taxon>Actinopterygii</taxon>
        <taxon>Neopterygii</taxon>
        <taxon>Teleostei</taxon>
        <taxon>Neoteleostei</taxon>
        <taxon>Acanthomorphata</taxon>
        <taxon>Ovalentaria</taxon>
        <taxon>Blenniimorphae</taxon>
        <taxon>Blenniiformes</taxon>
        <taxon>Gobiesocoidei</taxon>
        <taxon>Gobiesocidae</taxon>
        <taxon>Gobiesocinae</taxon>
        <taxon>Gouania</taxon>
    </lineage>
</organism>
<evidence type="ECO:0000313" key="12">
    <source>
        <dbReference type="Proteomes" id="UP000694680"/>
    </source>
</evidence>
<evidence type="ECO:0000256" key="9">
    <source>
        <dbReference type="SAM" id="MobiDB-lite"/>
    </source>
</evidence>
<sequence length="358" mass="41214">MGITTHSFPLSTATTIIPKLHTYHQTGLITQHNKHKMHNYNFTSHSHFKVINSSPPFPFLALSLSSMLFLIGHGNTVYHGITVSKFGHHPGLNKVTPQRSQDKEAQPKQRNKSKRKTSATEERLQQQSQAGVKAHTCDQCGKAFTFKSQLTRHQLIHSGEKPFSCDECGKAFNHNSNLITHKVIHTGVKKFKCDECGEAFTFKQSLKRHQLIHSGEKPHTCDECGKAFTRKCHLLVHQCIHRQSKLYKCEECGKSFSQSGHLSQHVLIHRGIKLYRCDHCWKIYKQKHNLTHHLRSHTGHEVPHKCDTCGKSYKWKSELNRHQRVHEKNVFRYHLHPCTFESVSFLCVCKGIHISNEF</sequence>
<dbReference type="GO" id="GO:0005634">
    <property type="term" value="C:nucleus"/>
    <property type="evidence" value="ECO:0007669"/>
    <property type="project" value="UniProtKB-SubCell"/>
</dbReference>
<dbReference type="InterPro" id="IPR036236">
    <property type="entry name" value="Znf_C2H2_sf"/>
</dbReference>
<dbReference type="GO" id="GO:0008270">
    <property type="term" value="F:zinc ion binding"/>
    <property type="evidence" value="ECO:0007669"/>
    <property type="project" value="UniProtKB-KW"/>
</dbReference>
<name>A0A8C5HTN7_GOUWI</name>
<dbReference type="Ensembl" id="ENSGWIT00000053479.1">
    <property type="protein sequence ID" value="ENSGWIP00000049483.1"/>
    <property type="gene ID" value="ENSGWIG00000024126.1"/>
</dbReference>
<reference evidence="11" key="1">
    <citation type="submission" date="2020-06" db="EMBL/GenBank/DDBJ databases">
        <authorList>
            <consortium name="Wellcome Sanger Institute Data Sharing"/>
        </authorList>
    </citation>
    <scope>NUCLEOTIDE SEQUENCE [LARGE SCALE GENOMIC DNA]</scope>
</reference>
<dbReference type="FunFam" id="3.30.160.60:FF:000005">
    <property type="entry name" value="Zinc finger protein 14 homolog"/>
    <property type="match status" value="1"/>
</dbReference>
<evidence type="ECO:0000256" key="5">
    <source>
        <dbReference type="ARBA" id="ARBA00022771"/>
    </source>
</evidence>
<dbReference type="PANTHER" id="PTHR23235">
    <property type="entry name" value="KRUEPPEL-LIKE TRANSCRIPTION FACTOR"/>
    <property type="match status" value="1"/>
</dbReference>
<feature type="domain" description="C2H2-type" evidence="10">
    <location>
        <begin position="135"/>
        <end position="162"/>
    </location>
</feature>
<dbReference type="FunFam" id="3.30.160.60:FF:000295">
    <property type="entry name" value="zinc finger protein 19"/>
    <property type="match status" value="1"/>
</dbReference>
<evidence type="ECO:0000256" key="1">
    <source>
        <dbReference type="ARBA" id="ARBA00004123"/>
    </source>
</evidence>
<feature type="domain" description="C2H2-type" evidence="10">
    <location>
        <begin position="219"/>
        <end position="246"/>
    </location>
</feature>
<feature type="domain" description="C2H2-type" evidence="10">
    <location>
        <begin position="247"/>
        <end position="274"/>
    </location>
</feature>
<keyword evidence="5 8" id="KW-0863">Zinc-finger</keyword>
<dbReference type="FunFam" id="3.30.160.60:FF:000340">
    <property type="entry name" value="zinc finger protein 473 isoform X1"/>
    <property type="match status" value="1"/>
</dbReference>
<evidence type="ECO:0000313" key="11">
    <source>
        <dbReference type="Ensembl" id="ENSGWIP00000049483.1"/>
    </source>
</evidence>
<evidence type="ECO:0000256" key="8">
    <source>
        <dbReference type="PROSITE-ProRule" id="PRU00042"/>
    </source>
</evidence>
<dbReference type="Gene3D" id="3.30.160.60">
    <property type="entry name" value="Classic Zinc Finger"/>
    <property type="match status" value="7"/>
</dbReference>
<reference evidence="11" key="2">
    <citation type="submission" date="2025-08" db="UniProtKB">
        <authorList>
            <consortium name="Ensembl"/>
        </authorList>
    </citation>
    <scope>IDENTIFICATION</scope>
</reference>